<feature type="transmembrane region" description="Helical" evidence="11">
    <location>
        <begin position="225"/>
        <end position="249"/>
    </location>
</feature>
<sequence>MTQIGLRKRLYTQMEPTARDKTGLSPFNLFIVILVLLSFLALALETEPTMGDGWMRAIDVFNVAIIIIFALEYLLRLWVAGENPEYRGVRGRVRYVCSGYALADLVAFLPELLWILLAPDDASAQIVMVLRVLRLARLAKISRFIPAFDVLGATLSRAGQQLFTTLAMAMALVYISAVLLYFVEGVGGQQQESFASIPRAIWWAIATLTTVGYGDVYPVTPLGRFFASVIAIAGIGMVALPAGVFASAFSDEIRERENAKQERRERALERRVARIEAAELDEESDDDLR</sequence>
<dbReference type="PRINTS" id="PR00169">
    <property type="entry name" value="KCHANNEL"/>
</dbReference>
<name>A0A399RBI9_9PROT</name>
<evidence type="ECO:0000256" key="6">
    <source>
        <dbReference type="ARBA" id="ARBA00022958"/>
    </source>
</evidence>
<evidence type="ECO:0000256" key="5">
    <source>
        <dbReference type="ARBA" id="ARBA00022826"/>
    </source>
</evidence>
<dbReference type="Pfam" id="PF00520">
    <property type="entry name" value="Ion_trans"/>
    <property type="match status" value="1"/>
</dbReference>
<protein>
    <submittedName>
        <fullName evidence="13">Ion transporter</fullName>
    </submittedName>
</protein>
<keyword evidence="9 11" id="KW-0472">Membrane</keyword>
<dbReference type="GO" id="GO:0001508">
    <property type="term" value="P:action potential"/>
    <property type="evidence" value="ECO:0007669"/>
    <property type="project" value="TreeGrafter"/>
</dbReference>
<feature type="transmembrane region" description="Helical" evidence="11">
    <location>
        <begin position="194"/>
        <end position="213"/>
    </location>
</feature>
<proteinExistence type="predicted"/>
<dbReference type="InterPro" id="IPR028325">
    <property type="entry name" value="VG_K_chnl"/>
</dbReference>
<evidence type="ECO:0000259" key="12">
    <source>
        <dbReference type="Pfam" id="PF00520"/>
    </source>
</evidence>
<dbReference type="PANTHER" id="PTHR11537:SF254">
    <property type="entry name" value="POTASSIUM VOLTAGE-GATED CHANNEL PROTEIN SHAB"/>
    <property type="match status" value="1"/>
</dbReference>
<dbReference type="SUPFAM" id="SSF81324">
    <property type="entry name" value="Voltage-gated potassium channels"/>
    <property type="match status" value="1"/>
</dbReference>
<dbReference type="EMBL" id="QWGA01000008">
    <property type="protein sequence ID" value="RIJ27801.1"/>
    <property type="molecule type" value="Genomic_DNA"/>
</dbReference>
<reference evidence="13 14" key="1">
    <citation type="submission" date="2018-08" db="EMBL/GenBank/DDBJ databases">
        <title>Henriciella mobilis sp. nov., isolated from seawater.</title>
        <authorList>
            <person name="Cheng H."/>
            <person name="Wu Y.-H."/>
            <person name="Xu X.-W."/>
            <person name="Guo L.-L."/>
        </authorList>
    </citation>
    <scope>NUCLEOTIDE SEQUENCE [LARGE SCALE GENOMIC DNA]</scope>
    <source>
        <strain evidence="13 14">CCUG67844</strain>
    </source>
</reference>
<keyword evidence="14" id="KW-1185">Reference proteome</keyword>
<evidence type="ECO:0000313" key="14">
    <source>
        <dbReference type="Proteomes" id="UP000265845"/>
    </source>
</evidence>
<organism evidence="13 14">
    <name type="scientific">Henriciella algicola</name>
    <dbReference type="NCBI Taxonomy" id="1608422"/>
    <lineage>
        <taxon>Bacteria</taxon>
        <taxon>Pseudomonadati</taxon>
        <taxon>Pseudomonadota</taxon>
        <taxon>Alphaproteobacteria</taxon>
        <taxon>Hyphomonadales</taxon>
        <taxon>Hyphomonadaceae</taxon>
        <taxon>Henriciella</taxon>
    </lineage>
</organism>
<dbReference type="Gene3D" id="1.10.287.70">
    <property type="match status" value="1"/>
</dbReference>
<dbReference type="PRINTS" id="PR01459">
    <property type="entry name" value="KCNQCHANNEL"/>
</dbReference>
<dbReference type="Proteomes" id="UP000265845">
    <property type="component" value="Unassembled WGS sequence"/>
</dbReference>
<evidence type="ECO:0000256" key="11">
    <source>
        <dbReference type="SAM" id="Phobius"/>
    </source>
</evidence>
<comment type="subcellular location">
    <subcellularLocation>
        <location evidence="1">Membrane</location>
        <topology evidence="1">Multi-pass membrane protein</topology>
    </subcellularLocation>
</comment>
<dbReference type="AlphaFoldDB" id="A0A399RBI9"/>
<keyword evidence="2" id="KW-0813">Transport</keyword>
<evidence type="ECO:0000256" key="1">
    <source>
        <dbReference type="ARBA" id="ARBA00004141"/>
    </source>
</evidence>
<dbReference type="GO" id="GO:0008076">
    <property type="term" value="C:voltage-gated potassium channel complex"/>
    <property type="evidence" value="ECO:0007669"/>
    <property type="project" value="InterPro"/>
</dbReference>
<evidence type="ECO:0000256" key="9">
    <source>
        <dbReference type="ARBA" id="ARBA00023136"/>
    </source>
</evidence>
<keyword evidence="4 11" id="KW-0812">Transmembrane</keyword>
<keyword evidence="7 11" id="KW-1133">Transmembrane helix</keyword>
<evidence type="ECO:0000256" key="8">
    <source>
        <dbReference type="ARBA" id="ARBA00023065"/>
    </source>
</evidence>
<keyword evidence="3" id="KW-0633">Potassium transport</keyword>
<dbReference type="InterPro" id="IPR003937">
    <property type="entry name" value="K_chnl_volt-dep_KCNQ"/>
</dbReference>
<evidence type="ECO:0000256" key="3">
    <source>
        <dbReference type="ARBA" id="ARBA00022538"/>
    </source>
</evidence>
<dbReference type="GO" id="GO:0005249">
    <property type="term" value="F:voltage-gated potassium channel activity"/>
    <property type="evidence" value="ECO:0007669"/>
    <property type="project" value="InterPro"/>
</dbReference>
<evidence type="ECO:0000256" key="2">
    <source>
        <dbReference type="ARBA" id="ARBA00022448"/>
    </source>
</evidence>
<evidence type="ECO:0000256" key="10">
    <source>
        <dbReference type="ARBA" id="ARBA00023303"/>
    </source>
</evidence>
<feature type="transmembrane region" description="Helical" evidence="11">
    <location>
        <begin position="95"/>
        <end position="117"/>
    </location>
</feature>
<feature type="domain" description="Ion transport" evidence="12">
    <location>
        <begin position="26"/>
        <end position="255"/>
    </location>
</feature>
<dbReference type="InterPro" id="IPR005821">
    <property type="entry name" value="Ion_trans_dom"/>
</dbReference>
<dbReference type="OrthoDB" id="9799090at2"/>
<accession>A0A399RBI9</accession>
<comment type="caution">
    <text evidence="13">The sequence shown here is derived from an EMBL/GenBank/DDBJ whole genome shotgun (WGS) entry which is preliminary data.</text>
</comment>
<dbReference type="PANTHER" id="PTHR11537">
    <property type="entry name" value="VOLTAGE-GATED POTASSIUM CHANNEL"/>
    <property type="match status" value="1"/>
</dbReference>
<feature type="transmembrane region" description="Helical" evidence="11">
    <location>
        <begin position="21"/>
        <end position="42"/>
    </location>
</feature>
<keyword evidence="5" id="KW-0631">Potassium channel</keyword>
<feature type="transmembrane region" description="Helical" evidence="11">
    <location>
        <begin position="162"/>
        <end position="182"/>
    </location>
</feature>
<keyword evidence="10" id="KW-0407">Ion channel</keyword>
<feature type="transmembrane region" description="Helical" evidence="11">
    <location>
        <begin position="54"/>
        <end position="75"/>
    </location>
</feature>
<evidence type="ECO:0000313" key="13">
    <source>
        <dbReference type="EMBL" id="RIJ27801.1"/>
    </source>
</evidence>
<gene>
    <name evidence="13" type="ORF">D1222_13200</name>
</gene>
<evidence type="ECO:0000256" key="4">
    <source>
        <dbReference type="ARBA" id="ARBA00022692"/>
    </source>
</evidence>
<evidence type="ECO:0000256" key="7">
    <source>
        <dbReference type="ARBA" id="ARBA00022989"/>
    </source>
</evidence>
<keyword evidence="8" id="KW-0406">Ion transport</keyword>
<keyword evidence="6" id="KW-0630">Potassium</keyword>